<proteinExistence type="predicted"/>
<evidence type="ECO:0000313" key="1">
    <source>
        <dbReference type="Proteomes" id="UP000095284"/>
    </source>
</evidence>
<organism evidence="1 2">
    <name type="scientific">Bursaphelenchus xylophilus</name>
    <name type="common">Pinewood nematode worm</name>
    <name type="synonym">Aphelenchoides xylophilus</name>
    <dbReference type="NCBI Taxonomy" id="6326"/>
    <lineage>
        <taxon>Eukaryota</taxon>
        <taxon>Metazoa</taxon>
        <taxon>Ecdysozoa</taxon>
        <taxon>Nematoda</taxon>
        <taxon>Chromadorea</taxon>
        <taxon>Rhabditida</taxon>
        <taxon>Tylenchina</taxon>
        <taxon>Tylenchomorpha</taxon>
        <taxon>Aphelenchoidea</taxon>
        <taxon>Aphelenchoididae</taxon>
        <taxon>Bursaphelenchus</taxon>
    </lineage>
</organism>
<reference evidence="2" key="1">
    <citation type="submission" date="2016-11" db="UniProtKB">
        <authorList>
            <consortium name="WormBaseParasite"/>
        </authorList>
    </citation>
    <scope>IDENTIFICATION</scope>
</reference>
<dbReference type="WBParaSite" id="BXY_0656600.1">
    <property type="protein sequence ID" value="BXY_0656600.1"/>
    <property type="gene ID" value="BXY_0656600"/>
</dbReference>
<protein>
    <submittedName>
        <fullName evidence="2">Uncharacterized protein</fullName>
    </submittedName>
</protein>
<evidence type="ECO:0000313" key="2">
    <source>
        <dbReference type="WBParaSite" id="BXY_0656600.1"/>
    </source>
</evidence>
<dbReference type="AlphaFoldDB" id="A0A1I7S0P2"/>
<accession>A0A1I7S0P2</accession>
<name>A0A1I7S0P2_BURXY</name>
<dbReference type="Proteomes" id="UP000095284">
    <property type="component" value="Unplaced"/>
</dbReference>
<sequence length="77" mass="8494">MDETSSPPLGSSRCRSSTVSPLLELVQMRRSRYFVVSSCGALHEAPVIRLQRDRGWENMAHWDVDLGITGTTETAGS</sequence>